<evidence type="ECO:0000256" key="2">
    <source>
        <dbReference type="SAM" id="Phobius"/>
    </source>
</evidence>
<reference evidence="3" key="1">
    <citation type="journal article" date="2020" name="mSystems">
        <title>Genome- and Community-Level Interaction Insights into Carbon Utilization and Element Cycling Functions of Hydrothermarchaeota in Hydrothermal Sediment.</title>
        <authorList>
            <person name="Zhou Z."/>
            <person name="Liu Y."/>
            <person name="Xu W."/>
            <person name="Pan J."/>
            <person name="Luo Z.H."/>
            <person name="Li M."/>
        </authorList>
    </citation>
    <scope>NUCLEOTIDE SEQUENCE [LARGE SCALE GENOMIC DNA]</scope>
    <source>
        <strain evidence="3">SpSt-413</strain>
    </source>
</reference>
<organism evidence="3">
    <name type="scientific">Fundidesulfovibrio putealis</name>
    <dbReference type="NCBI Taxonomy" id="270496"/>
    <lineage>
        <taxon>Bacteria</taxon>
        <taxon>Pseudomonadati</taxon>
        <taxon>Thermodesulfobacteriota</taxon>
        <taxon>Desulfovibrionia</taxon>
        <taxon>Desulfovibrionales</taxon>
        <taxon>Desulfovibrionaceae</taxon>
        <taxon>Fundidesulfovibrio</taxon>
    </lineage>
</organism>
<evidence type="ECO:0000313" key="3">
    <source>
        <dbReference type="EMBL" id="HGG93409.1"/>
    </source>
</evidence>
<proteinExistence type="predicted"/>
<accession>A0A7C4EK04</accession>
<name>A0A7C4EK04_9BACT</name>
<dbReference type="AlphaFoldDB" id="A0A7C4EK04"/>
<keyword evidence="2" id="KW-1133">Transmembrane helix</keyword>
<keyword evidence="2" id="KW-0472">Membrane</keyword>
<dbReference type="EMBL" id="DSRP01000746">
    <property type="protein sequence ID" value="HGG93409.1"/>
    <property type="molecule type" value="Genomic_DNA"/>
</dbReference>
<comment type="caution">
    <text evidence="3">The sequence shown here is derived from an EMBL/GenBank/DDBJ whole genome shotgun (WGS) entry which is preliminary data.</text>
</comment>
<gene>
    <name evidence="3" type="ORF">ENR59_10735</name>
</gene>
<sequence>MSGKGRINLIWFRDEEPAKRMRIRAGWVRAGTYLLVLLVLAASGGVFTSWELWRRARDLQMDKRDTEKRLSETMLKLERLQNIEKLLQTTDPTELSQLLAGLGLETPGNRSAQPQPPAQAAPTKGGKDQSGKDQAQAASRTAPEREKPAGFDLADVMGRTDLGQVVVENFRAKADAKGLHYGFDLSNLMPQPLAGSGQLLLVARDGSTYPVQTGKDDLNFSIQRFKQVSAQAPLPSGADPAQVFGFRLVLTNASGKTIFSETYPLAPAQ</sequence>
<evidence type="ECO:0000256" key="1">
    <source>
        <dbReference type="SAM" id="MobiDB-lite"/>
    </source>
</evidence>
<protein>
    <submittedName>
        <fullName evidence="3">Uncharacterized protein</fullName>
    </submittedName>
</protein>
<keyword evidence="2" id="KW-0812">Transmembrane</keyword>
<feature type="region of interest" description="Disordered" evidence="1">
    <location>
        <begin position="104"/>
        <end position="150"/>
    </location>
</feature>
<feature type="transmembrane region" description="Helical" evidence="2">
    <location>
        <begin position="30"/>
        <end position="53"/>
    </location>
</feature>